<reference evidence="2" key="1">
    <citation type="submission" date="2015-07" db="EMBL/GenBank/DDBJ databases">
        <authorList>
            <person name="Rodrigo-Torres Lidia"/>
            <person name="Arahal R.David."/>
        </authorList>
    </citation>
    <scope>NUCLEOTIDE SEQUENCE [LARGE SCALE GENOMIC DNA]</scope>
    <source>
        <strain evidence="2">CECT 5112</strain>
    </source>
</reference>
<proteinExistence type="predicted"/>
<evidence type="ECO:0000313" key="1">
    <source>
        <dbReference type="EMBL" id="CTQ75528.1"/>
    </source>
</evidence>
<name>A0A0M7AK74_9HYPH</name>
<dbReference type="STRING" id="388408.LAX5112_04277"/>
<evidence type="ECO:0000313" key="2">
    <source>
        <dbReference type="Proteomes" id="UP000053235"/>
    </source>
</evidence>
<dbReference type="RefSeq" id="WP_144432225.1">
    <property type="nucleotide sequence ID" value="NZ_CXWD01000021.1"/>
</dbReference>
<dbReference type="Proteomes" id="UP000053235">
    <property type="component" value="Unassembled WGS sequence"/>
</dbReference>
<gene>
    <name evidence="1" type="ORF">LAX5112_04277</name>
</gene>
<protein>
    <submittedName>
        <fullName evidence="1">Uncharacterized protein</fullName>
    </submittedName>
</protein>
<accession>A0A0M7AK74</accession>
<sequence>METEVKINPSQVIEDLNHAIKSRDPNPLLANCKSIQEYCSDFLGDGTVHYGMDAETNLSEDINKFCASDLTLEIEYVDRLSEEERTSWLVKYHINDNKSTVIGQIYISTSGPSVYRFYMMSSAPFES</sequence>
<dbReference type="EMBL" id="CXWD01000021">
    <property type="protein sequence ID" value="CTQ75528.1"/>
    <property type="molecule type" value="Genomic_DNA"/>
</dbReference>
<keyword evidence="2" id="KW-1185">Reference proteome</keyword>
<dbReference type="AlphaFoldDB" id="A0A0M7AK74"/>
<organism evidence="1 2">
    <name type="scientific">Roseibium alexandrii</name>
    <dbReference type="NCBI Taxonomy" id="388408"/>
    <lineage>
        <taxon>Bacteria</taxon>
        <taxon>Pseudomonadati</taxon>
        <taxon>Pseudomonadota</taxon>
        <taxon>Alphaproteobacteria</taxon>
        <taxon>Hyphomicrobiales</taxon>
        <taxon>Stappiaceae</taxon>
        <taxon>Roseibium</taxon>
    </lineage>
</organism>